<reference evidence="1" key="1">
    <citation type="journal article" date="2020" name="Nature">
        <title>Giant virus diversity and host interactions through global metagenomics.</title>
        <authorList>
            <person name="Schulz F."/>
            <person name="Roux S."/>
            <person name="Paez-Espino D."/>
            <person name="Jungbluth S."/>
            <person name="Walsh D.A."/>
            <person name="Denef V.J."/>
            <person name="McMahon K.D."/>
            <person name="Konstantinidis K.T."/>
            <person name="Eloe-Fadrosh E.A."/>
            <person name="Kyrpides N.C."/>
            <person name="Woyke T."/>
        </authorList>
    </citation>
    <scope>NUCLEOTIDE SEQUENCE</scope>
    <source>
        <strain evidence="1">GVMAG-S-3300013286-35</strain>
    </source>
</reference>
<organism evidence="1">
    <name type="scientific">viral metagenome</name>
    <dbReference type="NCBI Taxonomy" id="1070528"/>
    <lineage>
        <taxon>unclassified sequences</taxon>
        <taxon>metagenomes</taxon>
        <taxon>organismal metagenomes</taxon>
    </lineage>
</organism>
<dbReference type="AlphaFoldDB" id="A0A6C0KYM6"/>
<name>A0A6C0KYM6_9ZZZZ</name>
<accession>A0A6C0KYM6</accession>
<dbReference type="EMBL" id="MN740992">
    <property type="protein sequence ID" value="QHU21770.1"/>
    <property type="molecule type" value="Genomic_DNA"/>
</dbReference>
<evidence type="ECO:0000313" key="1">
    <source>
        <dbReference type="EMBL" id="QHU21770.1"/>
    </source>
</evidence>
<proteinExistence type="predicted"/>
<protein>
    <submittedName>
        <fullName evidence="1">Uncharacterized protein</fullName>
    </submittedName>
</protein>
<sequence>MSNSVASPVNTPEVVAAAVEATKTMTLKDLWRSAKKELKERETGGDLLANMITFGSVSARRAALLKHFIGVMAAEVDRLEAEEPRSHDEAWATEQEVEHLVGLIDAAELWLKTYQMRYPGSS</sequence>